<dbReference type="EMBL" id="BMAW01105690">
    <property type="protein sequence ID" value="GFT20485.1"/>
    <property type="molecule type" value="Genomic_DNA"/>
</dbReference>
<evidence type="ECO:0000313" key="3">
    <source>
        <dbReference type="Proteomes" id="UP000887013"/>
    </source>
</evidence>
<keyword evidence="3" id="KW-1185">Reference proteome</keyword>
<reference evidence="2" key="1">
    <citation type="submission" date="2020-08" db="EMBL/GenBank/DDBJ databases">
        <title>Multicomponent nature underlies the extraordinary mechanical properties of spider dragline silk.</title>
        <authorList>
            <person name="Kono N."/>
            <person name="Nakamura H."/>
            <person name="Mori M."/>
            <person name="Yoshida Y."/>
            <person name="Ohtoshi R."/>
            <person name="Malay A.D."/>
            <person name="Moran D.A.P."/>
            <person name="Tomita M."/>
            <person name="Numata K."/>
            <person name="Arakawa K."/>
        </authorList>
    </citation>
    <scope>NUCLEOTIDE SEQUENCE</scope>
</reference>
<name>A0A8X6UU44_NEPPI</name>
<dbReference type="Proteomes" id="UP000887013">
    <property type="component" value="Unassembled WGS sequence"/>
</dbReference>
<organism evidence="2 3">
    <name type="scientific">Nephila pilipes</name>
    <name type="common">Giant wood spider</name>
    <name type="synonym">Nephila maculata</name>
    <dbReference type="NCBI Taxonomy" id="299642"/>
    <lineage>
        <taxon>Eukaryota</taxon>
        <taxon>Metazoa</taxon>
        <taxon>Ecdysozoa</taxon>
        <taxon>Arthropoda</taxon>
        <taxon>Chelicerata</taxon>
        <taxon>Arachnida</taxon>
        <taxon>Araneae</taxon>
        <taxon>Araneomorphae</taxon>
        <taxon>Entelegynae</taxon>
        <taxon>Araneoidea</taxon>
        <taxon>Nephilidae</taxon>
        <taxon>Nephila</taxon>
    </lineage>
</organism>
<gene>
    <name evidence="2" type="ORF">NPIL_117181</name>
    <name evidence="1" type="ORF">NPIL_234411</name>
</gene>
<comment type="caution">
    <text evidence="2">The sequence shown here is derived from an EMBL/GenBank/DDBJ whole genome shotgun (WGS) entry which is preliminary data.</text>
</comment>
<protein>
    <submittedName>
        <fullName evidence="2">Uncharacterized protein</fullName>
    </submittedName>
</protein>
<evidence type="ECO:0000313" key="2">
    <source>
        <dbReference type="EMBL" id="GFU43635.1"/>
    </source>
</evidence>
<accession>A0A8X6UU44</accession>
<evidence type="ECO:0000313" key="1">
    <source>
        <dbReference type="EMBL" id="GFT20485.1"/>
    </source>
</evidence>
<proteinExistence type="predicted"/>
<sequence length="102" mass="11455">MGKSFIAFTIPRQLFVKIRDQLFYAQAVLSFWSLTIRRTAAIVSTTALEEMGLGCAYESMALMISSSVSIHSTFISWRPFGTKYPLRKLGTETPVDAWPSEV</sequence>
<dbReference type="AlphaFoldDB" id="A0A8X6UU44"/>
<dbReference type="EMBL" id="BMAW01085593">
    <property type="protein sequence ID" value="GFU43635.1"/>
    <property type="molecule type" value="Genomic_DNA"/>
</dbReference>